<dbReference type="GO" id="GO:0010181">
    <property type="term" value="F:FMN binding"/>
    <property type="evidence" value="ECO:0007669"/>
    <property type="project" value="TreeGrafter"/>
</dbReference>
<name>A0A5Q0UF29_9ARCH</name>
<dbReference type="PANTHER" id="PTHR30543">
    <property type="entry name" value="CHROMATE REDUCTASE"/>
    <property type="match status" value="1"/>
</dbReference>
<organism evidence="3 4">
    <name type="scientific">Candidatus Nanohalobium constans</name>
    <dbReference type="NCBI Taxonomy" id="2565781"/>
    <lineage>
        <taxon>Archaea</taxon>
        <taxon>Candidatus Nanohalarchaeota</taxon>
        <taxon>Candidatus Nanohalobia</taxon>
        <taxon>Candidatus Nanohalobiales</taxon>
        <taxon>Candidatus Nanohalobiaceae</taxon>
        <taxon>Candidatus Nanohalobium</taxon>
    </lineage>
</organism>
<dbReference type="EMBL" id="CP040089">
    <property type="protein sequence ID" value="QGA80167.1"/>
    <property type="molecule type" value="Genomic_DNA"/>
</dbReference>
<keyword evidence="4" id="KW-1185">Reference proteome</keyword>
<dbReference type="SUPFAM" id="SSF52218">
    <property type="entry name" value="Flavoproteins"/>
    <property type="match status" value="1"/>
</dbReference>
<dbReference type="AlphaFoldDB" id="A0A5Q0UF29"/>
<dbReference type="InterPro" id="IPR050712">
    <property type="entry name" value="NAD(P)H-dep_reductase"/>
</dbReference>
<evidence type="ECO:0000256" key="1">
    <source>
        <dbReference type="ARBA" id="ARBA00038292"/>
    </source>
</evidence>
<dbReference type="GO" id="GO:0016491">
    <property type="term" value="F:oxidoreductase activity"/>
    <property type="evidence" value="ECO:0007669"/>
    <property type="project" value="InterPro"/>
</dbReference>
<sequence length="179" mass="19933">MNFLIVVGTAREGRASIGPAKAVMNEFQNQEHSVELFDLKKRKVPPLGNRTYVEGEEPVAEDIQEFSRLVEKSDGVVLAVPEYNHSIPGILKTLLDHLHPEYENKPFMYVTVSGGSFGGVRALSHLHDITLELGAYPGPDIPISNAGEAFNSDGEILDENYKHRLNNFVKKTAQFTENR</sequence>
<dbReference type="Gene3D" id="3.40.50.360">
    <property type="match status" value="1"/>
</dbReference>
<proteinExistence type="inferred from homology"/>
<dbReference type="GeneID" id="42364646"/>
<feature type="domain" description="NADPH-dependent FMN reductase-like" evidence="2">
    <location>
        <begin position="1"/>
        <end position="140"/>
    </location>
</feature>
<dbReference type="OrthoDB" id="9059at2157"/>
<dbReference type="InterPro" id="IPR029039">
    <property type="entry name" value="Flavoprotein-like_sf"/>
</dbReference>
<dbReference type="GO" id="GO:0005829">
    <property type="term" value="C:cytosol"/>
    <property type="evidence" value="ECO:0007669"/>
    <property type="project" value="TreeGrafter"/>
</dbReference>
<evidence type="ECO:0000313" key="4">
    <source>
        <dbReference type="Proteomes" id="UP000377803"/>
    </source>
</evidence>
<comment type="similarity">
    <text evidence="1">Belongs to the SsuE family. Isf subfamily.</text>
</comment>
<reference evidence="4" key="1">
    <citation type="submission" date="2019-05" db="EMBL/GenBank/DDBJ databases">
        <title>Candidatus Nanohalobium constans, a novel model system to study the DPANN nano-sized archaea: genomic and physiological characterization of a nanoarchaeon co-cultured with its chitinotrophic host.</title>
        <authorList>
            <person name="La Cono V."/>
            <person name="Arcadi E."/>
            <person name="Crisafi F."/>
            <person name="Denaro R."/>
            <person name="La Spada G."/>
            <person name="Messina E."/>
            <person name="Smedile F."/>
            <person name="Toshchakov S.V."/>
            <person name="Shevchenko M.A."/>
            <person name="Golyshin P.N."/>
            <person name="Golyshina O.V."/>
            <person name="Ferrer M."/>
            <person name="Rohde M."/>
            <person name="Mushegian A."/>
            <person name="Sorokin D.Y."/>
            <person name="Giuliano L."/>
            <person name="Yakimov M.M."/>
        </authorList>
    </citation>
    <scope>NUCLEOTIDE SEQUENCE [LARGE SCALE GENOMIC DNA]</scope>
    <source>
        <strain evidence="4">LC1Nh</strain>
    </source>
</reference>
<dbReference type="RefSeq" id="WP_153549905.1">
    <property type="nucleotide sequence ID" value="NZ_CP040089.1"/>
</dbReference>
<protein>
    <submittedName>
        <fullName evidence="3">NADPH-dependent FMN reductase</fullName>
    </submittedName>
</protein>
<evidence type="ECO:0000259" key="2">
    <source>
        <dbReference type="Pfam" id="PF03358"/>
    </source>
</evidence>
<dbReference type="Pfam" id="PF03358">
    <property type="entry name" value="FMN_red"/>
    <property type="match status" value="1"/>
</dbReference>
<gene>
    <name evidence="3" type="ORF">LC1Nh_0264</name>
</gene>
<dbReference type="InterPro" id="IPR005025">
    <property type="entry name" value="FMN_Rdtase-like_dom"/>
</dbReference>
<dbReference type="PANTHER" id="PTHR30543:SF21">
    <property type="entry name" value="NAD(P)H-DEPENDENT FMN REDUCTASE LOT6"/>
    <property type="match status" value="1"/>
</dbReference>
<dbReference type="KEGG" id="ncon:LC1Nh_0264"/>
<accession>A0A5Q0UF29</accession>
<evidence type="ECO:0000313" key="3">
    <source>
        <dbReference type="EMBL" id="QGA80167.1"/>
    </source>
</evidence>
<dbReference type="Proteomes" id="UP000377803">
    <property type="component" value="Chromosome"/>
</dbReference>